<accession>A0A4R1F5A4</accession>
<name>A0A4R1F5A4_9GAMM</name>
<dbReference type="AlphaFoldDB" id="A0A4R1F5A4"/>
<dbReference type="InterPro" id="IPR015942">
    <property type="entry name" value="Asp/Glu/hydantoin_racemase"/>
</dbReference>
<dbReference type="OrthoDB" id="9803739at2"/>
<dbReference type="Gene3D" id="3.40.50.1860">
    <property type="match status" value="2"/>
</dbReference>
<dbReference type="RefSeq" id="WP_131904710.1">
    <property type="nucleotide sequence ID" value="NZ_BAAAFU010000008.1"/>
</dbReference>
<gene>
    <name evidence="3" type="ORF">EV695_0914</name>
</gene>
<evidence type="ECO:0000256" key="1">
    <source>
        <dbReference type="ARBA" id="ARBA00007847"/>
    </source>
</evidence>
<dbReference type="EMBL" id="SMFQ01000002">
    <property type="protein sequence ID" value="TCJ89053.1"/>
    <property type="molecule type" value="Genomic_DNA"/>
</dbReference>
<dbReference type="PANTHER" id="PTHR21198:SF7">
    <property type="entry name" value="ASPARTATE-GLUTAMATE RACEMASE FAMILY"/>
    <property type="match status" value="1"/>
</dbReference>
<dbReference type="InterPro" id="IPR004380">
    <property type="entry name" value="Asp_race"/>
</dbReference>
<dbReference type="InterPro" id="IPR018187">
    <property type="entry name" value="Asp/Glu_racemase_AS_1"/>
</dbReference>
<dbReference type="InterPro" id="IPR001920">
    <property type="entry name" value="Asp/Glu_race"/>
</dbReference>
<dbReference type="NCBIfam" id="TIGR00035">
    <property type="entry name" value="asp_race"/>
    <property type="match status" value="1"/>
</dbReference>
<evidence type="ECO:0000256" key="2">
    <source>
        <dbReference type="ARBA" id="ARBA00023235"/>
    </source>
</evidence>
<organism evidence="3 4">
    <name type="scientific">Cocleimonas flava</name>
    <dbReference type="NCBI Taxonomy" id="634765"/>
    <lineage>
        <taxon>Bacteria</taxon>
        <taxon>Pseudomonadati</taxon>
        <taxon>Pseudomonadota</taxon>
        <taxon>Gammaproteobacteria</taxon>
        <taxon>Thiotrichales</taxon>
        <taxon>Thiotrichaceae</taxon>
        <taxon>Cocleimonas</taxon>
    </lineage>
</organism>
<dbReference type="GO" id="GO:0047661">
    <property type="term" value="F:amino-acid racemase activity"/>
    <property type="evidence" value="ECO:0007669"/>
    <property type="project" value="InterPro"/>
</dbReference>
<dbReference type="Proteomes" id="UP000294887">
    <property type="component" value="Unassembled WGS sequence"/>
</dbReference>
<protein>
    <submittedName>
        <fullName evidence="3">Aspartate racemase</fullName>
    </submittedName>
</protein>
<keyword evidence="2" id="KW-0413">Isomerase</keyword>
<evidence type="ECO:0000313" key="4">
    <source>
        <dbReference type="Proteomes" id="UP000294887"/>
    </source>
</evidence>
<reference evidence="3 4" key="1">
    <citation type="submission" date="2019-03" db="EMBL/GenBank/DDBJ databases">
        <title>Genomic Encyclopedia of Type Strains, Phase IV (KMG-IV): sequencing the most valuable type-strain genomes for metagenomic binning, comparative biology and taxonomic classification.</title>
        <authorList>
            <person name="Goeker M."/>
        </authorList>
    </citation>
    <scope>NUCLEOTIDE SEQUENCE [LARGE SCALE GENOMIC DNA]</scope>
    <source>
        <strain evidence="3 4">DSM 24830</strain>
    </source>
</reference>
<dbReference type="PANTHER" id="PTHR21198">
    <property type="entry name" value="GLUTAMATE RACEMASE"/>
    <property type="match status" value="1"/>
</dbReference>
<sequence length="238" mass="26460">MKTIGLLGGMSWESTELYYRWINEGIKQNLGGLHSAKIVLHSVDFSEIEKLQHQGKWDETAEILKAAAQGLEKAGADFILICTNTMHLVAPQIQQGISIPLLHIADATAEEIVKQGLNKVALLGTGFTMEQDFYKGRLIREYGLDVMVPNEQDQQIIHQIIYDELCLGNIADSSRQEYLRIIDSLVEQGAEAIILGCTEITLLVKPEHTTALLFDTTKIHALKAVEKALLGYCKTDVK</sequence>
<dbReference type="SUPFAM" id="SSF53681">
    <property type="entry name" value="Aspartate/glutamate racemase"/>
    <property type="match status" value="2"/>
</dbReference>
<keyword evidence="4" id="KW-1185">Reference proteome</keyword>
<evidence type="ECO:0000313" key="3">
    <source>
        <dbReference type="EMBL" id="TCJ89053.1"/>
    </source>
</evidence>
<proteinExistence type="inferred from homology"/>
<dbReference type="PROSITE" id="PS00923">
    <property type="entry name" value="ASP_GLU_RACEMASE_1"/>
    <property type="match status" value="1"/>
</dbReference>
<dbReference type="Pfam" id="PF01177">
    <property type="entry name" value="Asp_Glu_race"/>
    <property type="match status" value="1"/>
</dbReference>
<comment type="similarity">
    <text evidence="1">Belongs to the aspartate/glutamate racemases family.</text>
</comment>
<comment type="caution">
    <text evidence="3">The sequence shown here is derived from an EMBL/GenBank/DDBJ whole genome shotgun (WGS) entry which is preliminary data.</text>
</comment>